<sequence length="323" mass="33922">MSTTVEIVEVGPRDGLQNERRPLDVDTRVQLIKRLIGQGARRIEAVSFVRPDRVPQMGGAEEVMAGVPQMPGVSYIGLVLNRRGAERAVRTACTEVNIVVPVTDEFSRRNQNLSVAEMLDHAAAASQVARGAGLRVSVTLAVAFGCPFSGPVATDEVARVVQRAVEIEPDEIAFADTIGVGVPRQVRALAALAAGDDRVRKLRFHFHNTRNTGYANAVAAAHLDPAAGAVPGGVIALDASVGGFGGCPFAPSATGNIATEDLAYVLRGEKVPVADPGLPDIDGLARVGSWLGEQLKSVPQGMLARAGDFGPRVRAVDEEGAEK</sequence>
<keyword evidence="2" id="KW-0479">Metal-binding</keyword>
<dbReference type="Gene3D" id="3.20.20.70">
    <property type="entry name" value="Aldolase class I"/>
    <property type="match status" value="1"/>
</dbReference>
<dbReference type="InterPro" id="IPR000891">
    <property type="entry name" value="PYR_CT"/>
</dbReference>
<evidence type="ECO:0000256" key="1">
    <source>
        <dbReference type="ARBA" id="ARBA00009405"/>
    </source>
</evidence>
<keyword evidence="3 5" id="KW-0456">Lyase</keyword>
<comment type="caution">
    <text evidence="5">The sequence shown here is derived from an EMBL/GenBank/DDBJ whole genome shotgun (WGS) entry which is preliminary data.</text>
</comment>
<gene>
    <name evidence="5" type="ORF">CTZ28_38510</name>
</gene>
<proteinExistence type="inferred from homology"/>
<dbReference type="Proteomes" id="UP000270471">
    <property type="component" value="Unassembled WGS sequence"/>
</dbReference>
<dbReference type="GO" id="GO:0046951">
    <property type="term" value="P:ketone body biosynthetic process"/>
    <property type="evidence" value="ECO:0007669"/>
    <property type="project" value="TreeGrafter"/>
</dbReference>
<dbReference type="Pfam" id="PF00682">
    <property type="entry name" value="HMGL-like"/>
    <property type="match status" value="1"/>
</dbReference>
<dbReference type="RefSeq" id="WP_121894453.1">
    <property type="nucleotide sequence ID" value="NZ_PENI01000038.1"/>
</dbReference>
<keyword evidence="6" id="KW-1185">Reference proteome</keyword>
<dbReference type="EMBL" id="PENI01000038">
    <property type="protein sequence ID" value="RMB80758.1"/>
    <property type="molecule type" value="Genomic_DNA"/>
</dbReference>
<name>A0A3M0HX83_9ACTN</name>
<dbReference type="PANTHER" id="PTHR42738">
    <property type="entry name" value="HYDROXYMETHYLGLUTARYL-COA LYASE"/>
    <property type="match status" value="1"/>
</dbReference>
<evidence type="ECO:0000256" key="3">
    <source>
        <dbReference type="ARBA" id="ARBA00023239"/>
    </source>
</evidence>
<dbReference type="GO" id="GO:0006552">
    <property type="term" value="P:L-leucine catabolic process"/>
    <property type="evidence" value="ECO:0007669"/>
    <property type="project" value="TreeGrafter"/>
</dbReference>
<accession>A0A3M0HX83</accession>
<dbReference type="GO" id="GO:0046872">
    <property type="term" value="F:metal ion binding"/>
    <property type="evidence" value="ECO:0007669"/>
    <property type="project" value="UniProtKB-KW"/>
</dbReference>
<protein>
    <submittedName>
        <fullName evidence="5">Hydroxymethylglutaryl-CoA lyase</fullName>
    </submittedName>
</protein>
<dbReference type="PANTHER" id="PTHR42738:SF7">
    <property type="entry name" value="HYDROXYMETHYLGLUTARYL-COA LYASE"/>
    <property type="match status" value="1"/>
</dbReference>
<dbReference type="OrthoDB" id="9784013at2"/>
<dbReference type="InterPro" id="IPR043594">
    <property type="entry name" value="HMGL"/>
</dbReference>
<feature type="domain" description="Pyruvate carboxyltransferase" evidence="4">
    <location>
        <begin position="5"/>
        <end position="266"/>
    </location>
</feature>
<evidence type="ECO:0000256" key="2">
    <source>
        <dbReference type="ARBA" id="ARBA00022723"/>
    </source>
</evidence>
<comment type="similarity">
    <text evidence="1">Belongs to the HMG-CoA lyase family.</text>
</comment>
<organism evidence="5 6">
    <name type="scientific">Streptomyces shenzhenensis</name>
    <dbReference type="NCBI Taxonomy" id="943815"/>
    <lineage>
        <taxon>Bacteria</taxon>
        <taxon>Bacillati</taxon>
        <taxon>Actinomycetota</taxon>
        <taxon>Actinomycetes</taxon>
        <taxon>Kitasatosporales</taxon>
        <taxon>Streptomycetaceae</taxon>
        <taxon>Streptomyces</taxon>
    </lineage>
</organism>
<reference evidence="5 6" key="1">
    <citation type="submission" date="2017-11" db="EMBL/GenBank/DDBJ databases">
        <title>Draft genome of actinobacteria isolated from guarana (Paullinia cupana (Mart.) Ducke.</title>
        <authorList>
            <person name="Siqueira K.A."/>
            <person name="Liotti R.G."/>
            <person name="Mendes T.A.O."/>
            <person name="Soares M.A."/>
        </authorList>
    </citation>
    <scope>NUCLEOTIDE SEQUENCE [LARGE SCALE GENOMIC DNA]</scope>
    <source>
        <strain evidence="5 6">193</strain>
    </source>
</reference>
<dbReference type="AlphaFoldDB" id="A0A3M0HX83"/>
<evidence type="ECO:0000259" key="4">
    <source>
        <dbReference type="PROSITE" id="PS50991"/>
    </source>
</evidence>
<evidence type="ECO:0000313" key="6">
    <source>
        <dbReference type="Proteomes" id="UP000270471"/>
    </source>
</evidence>
<dbReference type="GO" id="GO:0004419">
    <property type="term" value="F:hydroxymethylglutaryl-CoA lyase activity"/>
    <property type="evidence" value="ECO:0007669"/>
    <property type="project" value="TreeGrafter"/>
</dbReference>
<dbReference type="NCBIfam" id="NF004283">
    <property type="entry name" value="PRK05692.1"/>
    <property type="match status" value="1"/>
</dbReference>
<dbReference type="PROSITE" id="PS50991">
    <property type="entry name" value="PYR_CT"/>
    <property type="match status" value="1"/>
</dbReference>
<dbReference type="InterPro" id="IPR013785">
    <property type="entry name" value="Aldolase_TIM"/>
</dbReference>
<dbReference type="CDD" id="cd07938">
    <property type="entry name" value="DRE_TIM_HMGL"/>
    <property type="match status" value="1"/>
</dbReference>
<evidence type="ECO:0000313" key="5">
    <source>
        <dbReference type="EMBL" id="RMB80758.1"/>
    </source>
</evidence>
<dbReference type="SUPFAM" id="SSF51569">
    <property type="entry name" value="Aldolase"/>
    <property type="match status" value="1"/>
</dbReference>